<dbReference type="AlphaFoldDB" id="A0A1E3NXY3"/>
<dbReference type="GO" id="GO:0032259">
    <property type="term" value="P:methylation"/>
    <property type="evidence" value="ECO:0007669"/>
    <property type="project" value="UniProtKB-KW"/>
</dbReference>
<reference evidence="6 7" key="1">
    <citation type="journal article" date="2016" name="Proc. Natl. Acad. Sci. U.S.A.">
        <title>Comparative genomics of biotechnologically important yeasts.</title>
        <authorList>
            <person name="Riley R."/>
            <person name="Haridas S."/>
            <person name="Wolfe K.H."/>
            <person name="Lopes M.R."/>
            <person name="Hittinger C.T."/>
            <person name="Goeker M."/>
            <person name="Salamov A.A."/>
            <person name="Wisecaver J.H."/>
            <person name="Long T.M."/>
            <person name="Calvey C.H."/>
            <person name="Aerts A.L."/>
            <person name="Barry K.W."/>
            <person name="Choi C."/>
            <person name="Clum A."/>
            <person name="Coughlan A.Y."/>
            <person name="Deshpande S."/>
            <person name="Douglass A.P."/>
            <person name="Hanson S.J."/>
            <person name="Klenk H.-P."/>
            <person name="LaButti K.M."/>
            <person name="Lapidus A."/>
            <person name="Lindquist E.A."/>
            <person name="Lipzen A.M."/>
            <person name="Meier-Kolthoff J.P."/>
            <person name="Ohm R.A."/>
            <person name="Otillar R.P."/>
            <person name="Pangilinan J.L."/>
            <person name="Peng Y."/>
            <person name="Rokas A."/>
            <person name="Rosa C.A."/>
            <person name="Scheuner C."/>
            <person name="Sibirny A.A."/>
            <person name="Slot J.C."/>
            <person name="Stielow J.B."/>
            <person name="Sun H."/>
            <person name="Kurtzman C.P."/>
            <person name="Blackwell M."/>
            <person name="Grigoriev I.V."/>
            <person name="Jeffries T.W."/>
        </authorList>
    </citation>
    <scope>NUCLEOTIDE SEQUENCE [LARGE SCALE GENOMIC DNA]</scope>
    <source>
        <strain evidence="7">ATCC 58044 / CBS 1984 / NCYC 433 / NRRL Y-366-8</strain>
    </source>
</reference>
<dbReference type="InterPro" id="IPR046341">
    <property type="entry name" value="SET_dom_sf"/>
</dbReference>
<evidence type="ECO:0000313" key="7">
    <source>
        <dbReference type="Proteomes" id="UP000094112"/>
    </source>
</evidence>
<proteinExistence type="predicted"/>
<dbReference type="Pfam" id="PF09273">
    <property type="entry name" value="Rubis-subs-bind"/>
    <property type="match status" value="1"/>
</dbReference>
<gene>
    <name evidence="6" type="ORF">WICANDRAFT_64174</name>
</gene>
<feature type="compositionally biased region" description="Acidic residues" evidence="4">
    <location>
        <begin position="254"/>
        <end position="306"/>
    </location>
</feature>
<keyword evidence="3" id="KW-0949">S-adenosyl-L-methionine</keyword>
<evidence type="ECO:0000256" key="1">
    <source>
        <dbReference type="ARBA" id="ARBA00022603"/>
    </source>
</evidence>
<evidence type="ECO:0000256" key="2">
    <source>
        <dbReference type="ARBA" id="ARBA00022679"/>
    </source>
</evidence>
<keyword evidence="7" id="KW-1185">Reference proteome</keyword>
<protein>
    <recommendedName>
        <fullName evidence="5">SET domain-containing protein</fullName>
    </recommendedName>
</protein>
<evidence type="ECO:0000259" key="5">
    <source>
        <dbReference type="PROSITE" id="PS50280"/>
    </source>
</evidence>
<sequence length="589" mass="66467">MSNTTLENANKVVSWIKSNHGYWNSDVLEIKESKVGGIGVFAKKDLDPTLTPELLLRLPKESILSAEKSSIANLILEEEIEGALALIIAFIYEKHYGNDSPWFEYINTIHYKDSKGDLILPPSLWTKKEKLLFKGSELEIMGALDDEENKSAYENACTFALNQHEISSAIPIPWELDIEGKDDDEVLIKYKNFIAISHAIASRDFEIDAFHQVALVPGADLFNHTNKPTVRFESVFDVCGMCGSSAPCDHMQESDEEQDDSGSEDGENSGDEEMVEEDDDEQGTDEQEDENESDENESDEDNYDGPIDEAFISKIEESLQREKDEEEADHSDEDEEGSNQQIILEGEGGGKILPDDCCDIVLTKKVSKGDELFNTYGDFNNSILLSKYGFVIPGNIDEEVGLGIQFLKIKKANKKLYAKHFEWWEAQGYEMVREMFHKKKNDSHHGCEDDNCDDDHCDDGCQDGCCDGEGEDDVEDIPNWTLEVTIGASGEPLPLTYALVKLLSLNKLELTKFLKTPEKVNLQLLTTSSSKAYKILKELVELRLDQYEGAIKYDKYLKSKNSRERLAAQLVIHEQNILKKSLQYISKKI</sequence>
<dbReference type="PROSITE" id="PS50280">
    <property type="entry name" value="SET"/>
    <property type="match status" value="1"/>
</dbReference>
<feature type="region of interest" description="Disordered" evidence="4">
    <location>
        <begin position="249"/>
        <end position="306"/>
    </location>
</feature>
<dbReference type="SUPFAM" id="SSF82199">
    <property type="entry name" value="SET domain"/>
    <property type="match status" value="2"/>
</dbReference>
<dbReference type="Gene3D" id="3.90.1420.10">
    <property type="entry name" value="Rubisco LSMT, substrate-binding domain"/>
    <property type="match status" value="1"/>
</dbReference>
<feature type="compositionally biased region" description="Acidic residues" evidence="4">
    <location>
        <begin position="324"/>
        <end position="337"/>
    </location>
</feature>
<evidence type="ECO:0000313" key="6">
    <source>
        <dbReference type="EMBL" id="ODQ58026.1"/>
    </source>
</evidence>
<dbReference type="RefSeq" id="XP_019037233.1">
    <property type="nucleotide sequence ID" value="XM_019183682.1"/>
</dbReference>
<dbReference type="InterPro" id="IPR001214">
    <property type="entry name" value="SET_dom"/>
</dbReference>
<organism evidence="6 7">
    <name type="scientific">Wickerhamomyces anomalus (strain ATCC 58044 / CBS 1984 / NCYC 433 / NRRL Y-366-8)</name>
    <name type="common">Yeast</name>
    <name type="synonym">Hansenula anomala</name>
    <dbReference type="NCBI Taxonomy" id="683960"/>
    <lineage>
        <taxon>Eukaryota</taxon>
        <taxon>Fungi</taxon>
        <taxon>Dikarya</taxon>
        <taxon>Ascomycota</taxon>
        <taxon>Saccharomycotina</taxon>
        <taxon>Saccharomycetes</taxon>
        <taxon>Phaffomycetales</taxon>
        <taxon>Wickerhamomycetaceae</taxon>
        <taxon>Wickerhamomyces</taxon>
    </lineage>
</organism>
<dbReference type="SUPFAM" id="SSF81822">
    <property type="entry name" value="RuBisCo LSMT C-terminal, substrate-binding domain"/>
    <property type="match status" value="1"/>
</dbReference>
<keyword evidence="2" id="KW-0808">Transferase</keyword>
<feature type="domain" description="SET" evidence="5">
    <location>
        <begin position="26"/>
        <end position="377"/>
    </location>
</feature>
<dbReference type="Gene3D" id="3.90.1410.10">
    <property type="entry name" value="set domain protein methyltransferase, domain 1"/>
    <property type="match status" value="1"/>
</dbReference>
<dbReference type="InterPro" id="IPR050600">
    <property type="entry name" value="SETD3_SETD6_MTase"/>
</dbReference>
<evidence type="ECO:0000256" key="4">
    <source>
        <dbReference type="SAM" id="MobiDB-lite"/>
    </source>
</evidence>
<feature type="region of interest" description="Disordered" evidence="4">
    <location>
        <begin position="319"/>
        <end position="339"/>
    </location>
</feature>
<dbReference type="STRING" id="683960.A0A1E3NXY3"/>
<dbReference type="EMBL" id="KV454212">
    <property type="protein sequence ID" value="ODQ58026.1"/>
    <property type="molecule type" value="Genomic_DNA"/>
</dbReference>
<dbReference type="GO" id="GO:0005634">
    <property type="term" value="C:nucleus"/>
    <property type="evidence" value="ECO:0007669"/>
    <property type="project" value="TreeGrafter"/>
</dbReference>
<dbReference type="GO" id="GO:0016279">
    <property type="term" value="F:protein-lysine N-methyltransferase activity"/>
    <property type="evidence" value="ECO:0007669"/>
    <property type="project" value="TreeGrafter"/>
</dbReference>
<accession>A0A1E3NXY3</accession>
<dbReference type="GeneID" id="30200928"/>
<dbReference type="PANTHER" id="PTHR13271:SF128">
    <property type="entry name" value="RIBOSOMAL LYSINE N-METHYLTRANSFERASE 3"/>
    <property type="match status" value="1"/>
</dbReference>
<evidence type="ECO:0000256" key="3">
    <source>
        <dbReference type="ARBA" id="ARBA00022691"/>
    </source>
</evidence>
<dbReference type="InterPro" id="IPR015353">
    <property type="entry name" value="Rubisco_LSMT_subst-bd"/>
</dbReference>
<name>A0A1E3NXY3_WICAA</name>
<dbReference type="Proteomes" id="UP000094112">
    <property type="component" value="Unassembled WGS sequence"/>
</dbReference>
<dbReference type="InterPro" id="IPR036464">
    <property type="entry name" value="Rubisco_LSMT_subst-bd_sf"/>
</dbReference>
<dbReference type="CDD" id="cd10527">
    <property type="entry name" value="SET_LSMT"/>
    <property type="match status" value="1"/>
</dbReference>
<dbReference type="OrthoDB" id="441812at2759"/>
<keyword evidence="1" id="KW-0489">Methyltransferase</keyword>
<dbReference type="PANTHER" id="PTHR13271">
    <property type="entry name" value="UNCHARACTERIZED PUTATIVE METHYLTRANSFERASE"/>
    <property type="match status" value="1"/>
</dbReference>